<dbReference type="Gene3D" id="3.30.1370.120">
    <property type="match status" value="1"/>
</dbReference>
<protein>
    <recommendedName>
        <fullName evidence="5">Tryptophan synthase beta chain-like PALP domain-containing protein</fullName>
    </recommendedName>
</protein>
<evidence type="ECO:0000259" key="2">
    <source>
        <dbReference type="Pfam" id="PF00291"/>
    </source>
</evidence>
<sequence length="262" mass="28962">TLLDAKKGKVQYGDVIVTRVFELAYTDTTSAKNLLDAMKLGVNINPIEATGTLVVIGYAYRMPRIEQLLEMIDRPGEPKQFRFRQLKYTMAKTLAPKIKTLAEQLGTISITIAAPAAPAPARPARGRPPARPAPPPAALAKPTVYLDADERTNRILMIGLEEQLALIDEFIKVTDSESAHTAREISNTEGIFAGYTSGAVMQAIKQLNERGEFGADDNVVVIFPDHGSRYMSKIYSDQWMEDQGFLDTDKVDETQEIQYVKG</sequence>
<feature type="region of interest" description="Disordered" evidence="1">
    <location>
        <begin position="118"/>
        <end position="139"/>
    </location>
</feature>
<organism evidence="4">
    <name type="scientific">marine sediment metagenome</name>
    <dbReference type="NCBI Taxonomy" id="412755"/>
    <lineage>
        <taxon>unclassified sequences</taxon>
        <taxon>metagenomes</taxon>
        <taxon>ecological metagenomes</taxon>
    </lineage>
</organism>
<accession>A0A0F8WW31</accession>
<dbReference type="InterPro" id="IPR036052">
    <property type="entry name" value="TrpB-like_PALP_sf"/>
</dbReference>
<dbReference type="InterPro" id="IPR038591">
    <property type="entry name" value="NolW-like_sf"/>
</dbReference>
<reference evidence="4" key="1">
    <citation type="journal article" date="2015" name="Nature">
        <title>Complex archaea that bridge the gap between prokaryotes and eukaryotes.</title>
        <authorList>
            <person name="Spang A."/>
            <person name="Saw J.H."/>
            <person name="Jorgensen S.L."/>
            <person name="Zaremba-Niedzwiedzka K."/>
            <person name="Martijn J."/>
            <person name="Lind A.E."/>
            <person name="van Eijk R."/>
            <person name="Schleper C."/>
            <person name="Guy L."/>
            <person name="Ettema T.J."/>
        </authorList>
    </citation>
    <scope>NUCLEOTIDE SEQUENCE</scope>
</reference>
<feature type="domain" description="NolW-like" evidence="3">
    <location>
        <begin position="18"/>
        <end position="76"/>
    </location>
</feature>
<feature type="non-terminal residue" evidence="4">
    <location>
        <position position="1"/>
    </location>
</feature>
<gene>
    <name evidence="4" type="ORF">LCGC14_3018030</name>
</gene>
<proteinExistence type="predicted"/>
<name>A0A0F8WW31_9ZZZZ</name>
<evidence type="ECO:0000256" key="1">
    <source>
        <dbReference type="SAM" id="MobiDB-lite"/>
    </source>
</evidence>
<dbReference type="Gene3D" id="3.40.50.1100">
    <property type="match status" value="1"/>
</dbReference>
<feature type="domain" description="Tryptophan synthase beta chain-like PALP" evidence="2">
    <location>
        <begin position="165"/>
        <end position="225"/>
    </location>
</feature>
<dbReference type="InterPro" id="IPR001926">
    <property type="entry name" value="TrpB-like_PALP"/>
</dbReference>
<comment type="caution">
    <text evidence="4">The sequence shown here is derived from an EMBL/GenBank/DDBJ whole genome shotgun (WGS) entry which is preliminary data.</text>
</comment>
<dbReference type="PANTHER" id="PTHR10314">
    <property type="entry name" value="CYSTATHIONINE BETA-SYNTHASE"/>
    <property type="match status" value="1"/>
</dbReference>
<dbReference type="SUPFAM" id="SSF53686">
    <property type="entry name" value="Tryptophan synthase beta subunit-like PLP-dependent enzymes"/>
    <property type="match status" value="2"/>
</dbReference>
<dbReference type="Pfam" id="PF00291">
    <property type="entry name" value="PALP"/>
    <property type="match status" value="1"/>
</dbReference>
<dbReference type="InterPro" id="IPR005644">
    <property type="entry name" value="NolW-like"/>
</dbReference>
<dbReference type="AlphaFoldDB" id="A0A0F8WW31"/>
<dbReference type="EMBL" id="LAZR01062658">
    <property type="protein sequence ID" value="KKK61067.1"/>
    <property type="molecule type" value="Genomic_DNA"/>
</dbReference>
<dbReference type="InterPro" id="IPR050214">
    <property type="entry name" value="Cys_Synth/Cystath_Beta-Synth"/>
</dbReference>
<dbReference type="Pfam" id="PF03958">
    <property type="entry name" value="Secretin_N"/>
    <property type="match status" value="1"/>
</dbReference>
<evidence type="ECO:0000259" key="3">
    <source>
        <dbReference type="Pfam" id="PF03958"/>
    </source>
</evidence>
<evidence type="ECO:0008006" key="5">
    <source>
        <dbReference type="Google" id="ProtNLM"/>
    </source>
</evidence>
<evidence type="ECO:0000313" key="4">
    <source>
        <dbReference type="EMBL" id="KKK61067.1"/>
    </source>
</evidence>